<dbReference type="InterPro" id="IPR021778">
    <property type="entry name" value="Se/S_carrier-like"/>
</dbReference>
<organism evidence="2">
    <name type="scientific">marine sediment metagenome</name>
    <dbReference type="NCBI Taxonomy" id="412755"/>
    <lineage>
        <taxon>unclassified sequences</taxon>
        <taxon>metagenomes</taxon>
        <taxon>ecological metagenomes</taxon>
    </lineage>
</organism>
<dbReference type="Pfam" id="PF11823">
    <property type="entry name" value="Se_S_carrier"/>
    <property type="match status" value="1"/>
</dbReference>
<feature type="non-terminal residue" evidence="2">
    <location>
        <position position="1"/>
    </location>
</feature>
<comment type="caution">
    <text evidence="2">The sequence shown here is derived from an EMBL/GenBank/DDBJ whole genome shotgun (WGS) entry which is preliminary data.</text>
</comment>
<dbReference type="EMBL" id="BARS01046297">
    <property type="protein sequence ID" value="GAG28729.1"/>
    <property type="molecule type" value="Genomic_DNA"/>
</dbReference>
<proteinExistence type="predicted"/>
<protein>
    <recommendedName>
        <fullName evidence="1">Putative Se/S carrier protein-like domain-containing protein</fullName>
    </recommendedName>
</protein>
<accession>X0WCP0</accession>
<evidence type="ECO:0000313" key="2">
    <source>
        <dbReference type="EMBL" id="GAG28729.1"/>
    </source>
</evidence>
<sequence length="157" mass="18291">DEPEFKKQIKTWSYETGNQLIDFKQQENSCITRLRKGSGFKADTLIENIKFVALGIKLHFIKTLLQIIPLKKIQYLVTFVSVAEGLRAQGWLQEREIKNYIPLPIPKNITKHCGLVFGFKNKSDAIKIFKLLDESKFAVEDIYFEDKDKSYQILNFT</sequence>
<gene>
    <name evidence="2" type="ORF">S01H1_69704</name>
</gene>
<feature type="domain" description="Putative Se/S carrier protein-like" evidence="1">
    <location>
        <begin position="74"/>
        <end position="143"/>
    </location>
</feature>
<name>X0WCP0_9ZZZZ</name>
<dbReference type="AlphaFoldDB" id="X0WCP0"/>
<reference evidence="2" key="1">
    <citation type="journal article" date="2014" name="Front. Microbiol.">
        <title>High frequency of phylogenetically diverse reductive dehalogenase-homologous genes in deep subseafloor sedimentary metagenomes.</title>
        <authorList>
            <person name="Kawai M."/>
            <person name="Futagami T."/>
            <person name="Toyoda A."/>
            <person name="Takaki Y."/>
            <person name="Nishi S."/>
            <person name="Hori S."/>
            <person name="Arai W."/>
            <person name="Tsubouchi T."/>
            <person name="Morono Y."/>
            <person name="Uchiyama I."/>
            <person name="Ito T."/>
            <person name="Fujiyama A."/>
            <person name="Inagaki F."/>
            <person name="Takami H."/>
        </authorList>
    </citation>
    <scope>NUCLEOTIDE SEQUENCE</scope>
    <source>
        <strain evidence="2">Expedition CK06-06</strain>
    </source>
</reference>
<evidence type="ECO:0000259" key="1">
    <source>
        <dbReference type="Pfam" id="PF11823"/>
    </source>
</evidence>